<protein>
    <submittedName>
        <fullName evidence="1">Uncharacterized protein</fullName>
    </submittedName>
</protein>
<evidence type="ECO:0000313" key="2">
    <source>
        <dbReference type="Proteomes" id="UP000482800"/>
    </source>
</evidence>
<reference evidence="1 2" key="2">
    <citation type="submission" date="2020-03" db="EMBL/GenBank/DDBJ databases">
        <authorList>
            <person name="Ichikawa N."/>
            <person name="Kimura A."/>
            <person name="Kitahashi Y."/>
            <person name="Uohara A."/>
        </authorList>
    </citation>
    <scope>NUCLEOTIDE SEQUENCE [LARGE SCALE GENOMIC DNA]</scope>
    <source>
        <strain evidence="1 2">NBRC 108639</strain>
    </source>
</reference>
<gene>
    <name evidence="1" type="ORF">Phou_062540</name>
</gene>
<organism evidence="1 2">
    <name type="scientific">Phytohabitans houttuyneae</name>
    <dbReference type="NCBI Taxonomy" id="1076126"/>
    <lineage>
        <taxon>Bacteria</taxon>
        <taxon>Bacillati</taxon>
        <taxon>Actinomycetota</taxon>
        <taxon>Actinomycetes</taxon>
        <taxon>Micromonosporales</taxon>
        <taxon>Micromonosporaceae</taxon>
    </lineage>
</organism>
<reference evidence="1 2" key="1">
    <citation type="submission" date="2020-03" db="EMBL/GenBank/DDBJ databases">
        <title>Whole genome shotgun sequence of Phytohabitans houttuyneae NBRC 108639.</title>
        <authorList>
            <person name="Komaki H."/>
            <person name="Tamura T."/>
        </authorList>
    </citation>
    <scope>NUCLEOTIDE SEQUENCE [LARGE SCALE GENOMIC DNA]</scope>
    <source>
        <strain evidence="1 2">NBRC 108639</strain>
    </source>
</reference>
<dbReference type="Proteomes" id="UP000482800">
    <property type="component" value="Unassembled WGS sequence"/>
</dbReference>
<dbReference type="InterPro" id="IPR043129">
    <property type="entry name" value="ATPase_NBD"/>
</dbReference>
<dbReference type="Gene3D" id="3.90.640.10">
    <property type="entry name" value="Actin, Chain A, domain 4"/>
    <property type="match status" value="1"/>
</dbReference>
<comment type="caution">
    <text evidence="1">The sequence shown here is derived from an EMBL/GenBank/DDBJ whole genome shotgun (WGS) entry which is preliminary data.</text>
</comment>
<sequence length="211" mass="22028">MVRLVPAPVAVANLVHALSPVPVGANIAVCDLGGGVAATVLHHGVDGFEVVSSLEDPTAGGLQLDEQVAASLDGLSPPGRGTPADPRWWTLMAAARTAKEQLSAQSAVTVSMPPPQPPTVLMAATVQAQARPLWDRAAVLTADAVEAANLQPAQLAGPTWPAAARRCRRRHRPWGPGWAAQYTRSPIRVSRRHAALPAQPGHRPARAPCGR</sequence>
<name>A0A6V8KE49_9ACTN</name>
<dbReference type="AlphaFoldDB" id="A0A6V8KE49"/>
<accession>A0A6V8KE49</accession>
<evidence type="ECO:0000313" key="1">
    <source>
        <dbReference type="EMBL" id="GFJ82074.1"/>
    </source>
</evidence>
<dbReference type="SUPFAM" id="SSF53067">
    <property type="entry name" value="Actin-like ATPase domain"/>
    <property type="match status" value="1"/>
</dbReference>
<keyword evidence="2" id="KW-1185">Reference proteome</keyword>
<dbReference type="EMBL" id="BLPF01000002">
    <property type="protein sequence ID" value="GFJ82074.1"/>
    <property type="molecule type" value="Genomic_DNA"/>
</dbReference>
<dbReference type="Gene3D" id="3.30.420.40">
    <property type="match status" value="2"/>
</dbReference>
<proteinExistence type="predicted"/>